<dbReference type="FunFam" id="3.80.10.10:FF:000148">
    <property type="entry name" value="Leucine rich repeat and coiled-coil centrosomal protein 1"/>
    <property type="match status" value="1"/>
</dbReference>
<keyword evidence="5" id="KW-0677">Repeat</keyword>
<gene>
    <name evidence="14" type="ORF">BaRGS_00014918</name>
</gene>
<keyword evidence="15" id="KW-1185">Reference proteome</keyword>
<dbReference type="SUPFAM" id="SSF52075">
    <property type="entry name" value="Outer arm dynein light chain 1"/>
    <property type="match status" value="1"/>
</dbReference>
<feature type="compositionally biased region" description="Basic and acidic residues" evidence="13">
    <location>
        <begin position="280"/>
        <end position="297"/>
    </location>
</feature>
<dbReference type="GO" id="GO:0005814">
    <property type="term" value="C:centriole"/>
    <property type="evidence" value="ECO:0007669"/>
    <property type="project" value="UniProtKB-SubCell"/>
</dbReference>
<dbReference type="PANTHER" id="PTHR15454:SF34">
    <property type="entry name" value="LEUCINE-RICH REPEAT AND COILED-COIL DOMAIN-CONTAINING PROTEIN 1"/>
    <property type="match status" value="1"/>
</dbReference>
<comment type="similarity">
    <text evidence="11">Belongs to the LRRCC1 family.</text>
</comment>
<accession>A0ABD0L378</accession>
<evidence type="ECO:0000256" key="12">
    <source>
        <dbReference type="ARBA" id="ARBA00067351"/>
    </source>
</evidence>
<evidence type="ECO:0000256" key="3">
    <source>
        <dbReference type="ARBA" id="ARBA00022614"/>
    </source>
</evidence>
<evidence type="ECO:0000256" key="11">
    <source>
        <dbReference type="ARBA" id="ARBA00061329"/>
    </source>
</evidence>
<dbReference type="EMBL" id="JACVVK020000089">
    <property type="protein sequence ID" value="KAK7493777.1"/>
    <property type="molecule type" value="Genomic_DNA"/>
</dbReference>
<dbReference type="Proteomes" id="UP001519460">
    <property type="component" value="Unassembled WGS sequence"/>
</dbReference>
<evidence type="ECO:0000256" key="6">
    <source>
        <dbReference type="ARBA" id="ARBA00022776"/>
    </source>
</evidence>
<evidence type="ECO:0000256" key="1">
    <source>
        <dbReference type="ARBA" id="ARBA00004114"/>
    </source>
</evidence>
<keyword evidence="9" id="KW-0131">Cell cycle</keyword>
<name>A0ABD0L378_9CAEN</name>
<comment type="function">
    <text evidence="10">Required for the organization of the mitotic spindle. Maintains the structural integrity of centrosomes during mitosis.</text>
</comment>
<feature type="compositionally biased region" description="Polar residues" evidence="13">
    <location>
        <begin position="256"/>
        <end position="273"/>
    </location>
</feature>
<dbReference type="Pfam" id="PF12799">
    <property type="entry name" value="LRR_4"/>
    <property type="match status" value="1"/>
</dbReference>
<dbReference type="InterPro" id="IPR025875">
    <property type="entry name" value="Leu-rich_rpt_4"/>
</dbReference>
<evidence type="ECO:0000256" key="2">
    <source>
        <dbReference type="ARBA" id="ARBA00022490"/>
    </source>
</evidence>
<dbReference type="PROSITE" id="PS51450">
    <property type="entry name" value="LRR"/>
    <property type="match status" value="4"/>
</dbReference>
<comment type="subcellular location">
    <subcellularLocation>
        <location evidence="1">Cytoplasm</location>
        <location evidence="1">Cytoskeleton</location>
        <location evidence="1">Microtubule organizing center</location>
        <location evidence="1">Centrosome</location>
        <location evidence="1">Centriole</location>
    </subcellularLocation>
</comment>
<dbReference type="PANTHER" id="PTHR15454">
    <property type="entry name" value="NISCHARIN RELATED"/>
    <property type="match status" value="1"/>
</dbReference>
<evidence type="ECO:0000313" key="14">
    <source>
        <dbReference type="EMBL" id="KAK7493777.1"/>
    </source>
</evidence>
<evidence type="ECO:0000256" key="4">
    <source>
        <dbReference type="ARBA" id="ARBA00022618"/>
    </source>
</evidence>
<evidence type="ECO:0000256" key="8">
    <source>
        <dbReference type="ARBA" id="ARBA00023212"/>
    </source>
</evidence>
<proteinExistence type="inferred from homology"/>
<evidence type="ECO:0000256" key="7">
    <source>
        <dbReference type="ARBA" id="ARBA00023054"/>
    </source>
</evidence>
<keyword evidence="3" id="KW-0433">Leucine-rich repeat</keyword>
<dbReference type="SMART" id="SM00365">
    <property type="entry name" value="LRR_SD22"/>
    <property type="match status" value="3"/>
</dbReference>
<organism evidence="14 15">
    <name type="scientific">Batillaria attramentaria</name>
    <dbReference type="NCBI Taxonomy" id="370345"/>
    <lineage>
        <taxon>Eukaryota</taxon>
        <taxon>Metazoa</taxon>
        <taxon>Spiralia</taxon>
        <taxon>Lophotrochozoa</taxon>
        <taxon>Mollusca</taxon>
        <taxon>Gastropoda</taxon>
        <taxon>Caenogastropoda</taxon>
        <taxon>Sorbeoconcha</taxon>
        <taxon>Cerithioidea</taxon>
        <taxon>Batillariidae</taxon>
        <taxon>Batillaria</taxon>
    </lineage>
</organism>
<protein>
    <recommendedName>
        <fullName evidence="12">Leucine-rich repeat and coiled-coil domain-containing protein 1</fullName>
    </recommendedName>
</protein>
<evidence type="ECO:0000256" key="5">
    <source>
        <dbReference type="ARBA" id="ARBA00022737"/>
    </source>
</evidence>
<keyword evidence="6" id="KW-0498">Mitosis</keyword>
<comment type="caution">
    <text evidence="14">The sequence shown here is derived from an EMBL/GenBank/DDBJ whole genome shotgun (WGS) entry which is preliminary data.</text>
</comment>
<sequence length="354" mass="38758">MASSGGDRINFDSLELSLIDSGIHSMRDVPLSPHLHSVNLHSNYIQRIEGLERLRNLLHLDLSANQIARMSGLEGLVSLKTLNLSCNLITAVEGVDSLRSLVRLNLSYNQIDDVSGLRSMGGSGYQLVQLELHGNKLRNVTHLQRSVVMCSSLRHLVLSQDGSSNPLCHQTGYDQELLSAVPQLETLNGVDRYGRRALPADVMDVPELEAYLDFLVSGGSNNVSISSDAQQQPNVKTPKIDQMLERFRQRDFAPRGSTSVSATDGDSNTSSRLATPGKSRKAEDKLESAVTEQDSRLAELEKEIRRLQLAQFKMQTGRSPGQPRSPAASSQRGELCSDGEPALTQREAETRSSG</sequence>
<evidence type="ECO:0000256" key="10">
    <source>
        <dbReference type="ARBA" id="ARBA00054059"/>
    </source>
</evidence>
<keyword evidence="8" id="KW-0206">Cytoskeleton</keyword>
<feature type="region of interest" description="Disordered" evidence="13">
    <location>
        <begin position="311"/>
        <end position="354"/>
    </location>
</feature>
<keyword evidence="4" id="KW-0132">Cell division</keyword>
<keyword evidence="7" id="KW-0175">Coiled coil</keyword>
<reference evidence="14 15" key="1">
    <citation type="journal article" date="2023" name="Sci. Data">
        <title>Genome assembly of the Korean intertidal mud-creeper Batillaria attramentaria.</title>
        <authorList>
            <person name="Patra A.K."/>
            <person name="Ho P.T."/>
            <person name="Jun S."/>
            <person name="Lee S.J."/>
            <person name="Kim Y."/>
            <person name="Won Y.J."/>
        </authorList>
    </citation>
    <scope>NUCLEOTIDE SEQUENCE [LARGE SCALE GENOMIC DNA]</scope>
    <source>
        <strain evidence="14">Wonlab-2016</strain>
    </source>
</reference>
<dbReference type="GO" id="GO:0051301">
    <property type="term" value="P:cell division"/>
    <property type="evidence" value="ECO:0007669"/>
    <property type="project" value="UniProtKB-KW"/>
</dbReference>
<evidence type="ECO:0000256" key="9">
    <source>
        <dbReference type="ARBA" id="ARBA00023306"/>
    </source>
</evidence>
<evidence type="ECO:0000256" key="13">
    <source>
        <dbReference type="SAM" id="MobiDB-lite"/>
    </source>
</evidence>
<feature type="region of interest" description="Disordered" evidence="13">
    <location>
        <begin position="249"/>
        <end position="297"/>
    </location>
</feature>
<dbReference type="InterPro" id="IPR032675">
    <property type="entry name" value="LRR_dom_sf"/>
</dbReference>
<dbReference type="AlphaFoldDB" id="A0ABD0L378"/>
<keyword evidence="2" id="KW-0963">Cytoplasm</keyword>
<dbReference type="InterPro" id="IPR001611">
    <property type="entry name" value="Leu-rich_rpt"/>
</dbReference>
<evidence type="ECO:0000313" key="15">
    <source>
        <dbReference type="Proteomes" id="UP001519460"/>
    </source>
</evidence>
<dbReference type="Gene3D" id="3.80.10.10">
    <property type="entry name" value="Ribonuclease Inhibitor"/>
    <property type="match status" value="2"/>
</dbReference>